<evidence type="ECO:0000256" key="1">
    <source>
        <dbReference type="ARBA" id="ARBA00004496"/>
    </source>
</evidence>
<dbReference type="Pfam" id="PF08005">
    <property type="entry name" value="PHR"/>
    <property type="match status" value="1"/>
</dbReference>
<organism evidence="7 8">
    <name type="scientific">Stylophora pistillata</name>
    <name type="common">Smooth cauliflower coral</name>
    <dbReference type="NCBI Taxonomy" id="50429"/>
    <lineage>
        <taxon>Eukaryota</taxon>
        <taxon>Metazoa</taxon>
        <taxon>Cnidaria</taxon>
        <taxon>Anthozoa</taxon>
        <taxon>Hexacorallia</taxon>
        <taxon>Scleractinia</taxon>
        <taxon>Astrocoeniina</taxon>
        <taxon>Pocilloporidae</taxon>
        <taxon>Stylophora</taxon>
    </lineage>
</organism>
<reference evidence="8" key="1">
    <citation type="journal article" date="2017" name="bioRxiv">
        <title>Comparative analysis of the genomes of Stylophora pistillata and Acropora digitifera provides evidence for extensive differences between species of corals.</title>
        <authorList>
            <person name="Voolstra C.R."/>
            <person name="Li Y."/>
            <person name="Liew Y.J."/>
            <person name="Baumgarten S."/>
            <person name="Zoccola D."/>
            <person name="Flot J.-F."/>
            <person name="Tambutte S."/>
            <person name="Allemand D."/>
            <person name="Aranda M."/>
        </authorList>
    </citation>
    <scope>NUCLEOTIDE SEQUENCE [LARGE SCALE GENOMIC DNA]</scope>
</reference>
<dbReference type="Pfam" id="PF00651">
    <property type="entry name" value="BTB"/>
    <property type="match status" value="1"/>
</dbReference>
<evidence type="ECO:0000259" key="6">
    <source>
        <dbReference type="PROSITE" id="PS50097"/>
    </source>
</evidence>
<feature type="coiled-coil region" evidence="3">
    <location>
        <begin position="99"/>
        <end position="126"/>
    </location>
</feature>
<evidence type="ECO:0000256" key="4">
    <source>
        <dbReference type="SAM" id="MobiDB-lite"/>
    </source>
</evidence>
<evidence type="ECO:0000256" key="3">
    <source>
        <dbReference type="SAM" id="Coils"/>
    </source>
</evidence>
<accession>A0A2B4SS37</accession>
<comment type="subcellular location">
    <subcellularLocation>
        <location evidence="1">Cytoplasm</location>
    </subcellularLocation>
</comment>
<sequence>MKTEELKLKASFTKDISANSGTPSSNCTVKKVPLLVHSSGPNASNRSYVYQPKVPKPKAEQSSCTSMKNPWIVRSAVAFVMVIVIVIFASLQGKTSTDLENTKARVKELESVVESLSENILILEMRLQCATSDNNTDERGRPCPSKTGARTGFLKNKRKGDKTTSTSRPTAKPTTLGRKSNQGGENLMALSQTGLKQKRTTIYTRWGKSRCEDVRSSDIYTVYSGRVATLHSETNSAVGSEYLCVPDSFEYTDRRHMTSGLYLSPAVMPLPIYCAIGSMSFTAVSQDYWSKMERFTIRERCKLMFNNELLSDVKFVVRDTEAGSESMKTIPAHKFVLAISSPVFYAMFYGELAETKDSIKISDCEYQSLLELFRFIYSDEVILNADNVMQVLYLAKKYILSSLVDKCTKYLGENVDASNVFHVLPGAQKYEEKDLVDKCWKVIDEHGDEAIKSDVFVAIEKSLLEELVERDSLNVTEVELFKAVDYWAGHECEKKNLALEGSVKRRILGERIVKAIRFPVMELKEFAKYVLDCDILTREETYNLMKYLSGVPHKPVEFLETKRGGSPQSLRRFAALGSAMEYPFDSMSHSITLSVNKIIELQAVRLFGSENNMYDVALVIIDNDGFVLADVIGTFSSIPMQSDIGDYHGFDLTFEPAPVLQANTDYIFTAEIEGPLSWYGKGGVSCKEQAGLTFSFKHSSHFSACYSDVAEGQFAELKYKSM</sequence>
<feature type="domain" description="BTB" evidence="6">
    <location>
        <begin position="311"/>
        <end position="385"/>
    </location>
</feature>
<keyword evidence="5" id="KW-0812">Transmembrane</keyword>
<dbReference type="Gene3D" id="2.60.120.820">
    <property type="entry name" value="PHR domain"/>
    <property type="match status" value="1"/>
</dbReference>
<dbReference type="Gene3D" id="3.30.710.10">
    <property type="entry name" value="Potassium Channel Kv1.1, Chain A"/>
    <property type="match status" value="1"/>
</dbReference>
<feature type="transmembrane region" description="Helical" evidence="5">
    <location>
        <begin position="71"/>
        <end position="91"/>
    </location>
</feature>
<name>A0A2B4SS37_STYPI</name>
<feature type="compositionally biased region" description="Polar residues" evidence="4">
    <location>
        <begin position="163"/>
        <end position="186"/>
    </location>
</feature>
<evidence type="ECO:0000256" key="5">
    <source>
        <dbReference type="SAM" id="Phobius"/>
    </source>
</evidence>
<dbReference type="Proteomes" id="UP000225706">
    <property type="component" value="Unassembled WGS sequence"/>
</dbReference>
<dbReference type="Pfam" id="PF07707">
    <property type="entry name" value="BACK"/>
    <property type="match status" value="1"/>
</dbReference>
<dbReference type="InterPro" id="IPR011333">
    <property type="entry name" value="SKP1/BTB/POZ_sf"/>
</dbReference>
<keyword evidence="5" id="KW-1133">Transmembrane helix</keyword>
<dbReference type="InterPro" id="IPR000210">
    <property type="entry name" value="BTB/POZ_dom"/>
</dbReference>
<dbReference type="GO" id="GO:0005829">
    <property type="term" value="C:cytosol"/>
    <property type="evidence" value="ECO:0007669"/>
    <property type="project" value="TreeGrafter"/>
</dbReference>
<dbReference type="InterPro" id="IPR012983">
    <property type="entry name" value="PHR"/>
</dbReference>
<dbReference type="PANTHER" id="PTHR45774:SF3">
    <property type="entry name" value="BTB (POZ) DOMAIN-CONTAINING 2B-RELATED"/>
    <property type="match status" value="1"/>
</dbReference>
<dbReference type="OrthoDB" id="5988943at2759"/>
<dbReference type="Gene3D" id="1.25.40.420">
    <property type="match status" value="1"/>
</dbReference>
<dbReference type="InterPro" id="IPR038648">
    <property type="entry name" value="PHR_sf"/>
</dbReference>
<dbReference type="SMART" id="SM00875">
    <property type="entry name" value="BACK"/>
    <property type="match status" value="1"/>
</dbReference>
<evidence type="ECO:0000313" key="7">
    <source>
        <dbReference type="EMBL" id="PFX32721.1"/>
    </source>
</evidence>
<dbReference type="InterPro" id="IPR011705">
    <property type="entry name" value="BACK"/>
</dbReference>
<gene>
    <name evidence="7" type="primary">BTBD6</name>
    <name evidence="7" type="ORF">AWC38_SpisGene2443</name>
</gene>
<dbReference type="SUPFAM" id="SSF54695">
    <property type="entry name" value="POZ domain"/>
    <property type="match status" value="1"/>
</dbReference>
<protein>
    <submittedName>
        <fullName evidence="7">BTB/POZ domain-containing protein 6</fullName>
    </submittedName>
</protein>
<keyword evidence="2" id="KW-0963">Cytoplasm</keyword>
<dbReference type="PROSITE" id="PS50097">
    <property type="entry name" value="BTB"/>
    <property type="match status" value="1"/>
</dbReference>
<evidence type="ECO:0000313" key="8">
    <source>
        <dbReference type="Proteomes" id="UP000225706"/>
    </source>
</evidence>
<dbReference type="PANTHER" id="PTHR45774">
    <property type="entry name" value="BTB/POZ DOMAIN-CONTAINING"/>
    <property type="match status" value="1"/>
</dbReference>
<comment type="caution">
    <text evidence="7">The sequence shown here is derived from an EMBL/GenBank/DDBJ whole genome shotgun (WGS) entry which is preliminary data.</text>
</comment>
<keyword evidence="3" id="KW-0175">Coiled coil</keyword>
<dbReference type="SMART" id="SM00225">
    <property type="entry name" value="BTB"/>
    <property type="match status" value="1"/>
</dbReference>
<dbReference type="GO" id="GO:0022008">
    <property type="term" value="P:neurogenesis"/>
    <property type="evidence" value="ECO:0007669"/>
    <property type="project" value="TreeGrafter"/>
</dbReference>
<keyword evidence="5" id="KW-0472">Membrane</keyword>
<dbReference type="EMBL" id="LSMT01000019">
    <property type="protein sequence ID" value="PFX32721.1"/>
    <property type="molecule type" value="Genomic_DNA"/>
</dbReference>
<proteinExistence type="predicted"/>
<dbReference type="AlphaFoldDB" id="A0A2B4SS37"/>
<evidence type="ECO:0000256" key="2">
    <source>
        <dbReference type="ARBA" id="ARBA00022490"/>
    </source>
</evidence>
<keyword evidence="8" id="KW-1185">Reference proteome</keyword>
<feature type="region of interest" description="Disordered" evidence="4">
    <location>
        <begin position="133"/>
        <end position="186"/>
    </location>
</feature>